<dbReference type="RefSeq" id="WP_074754305.1">
    <property type="nucleotide sequence ID" value="NZ_FOGJ01000003.1"/>
</dbReference>
<feature type="transmembrane region" description="Helical" evidence="8">
    <location>
        <begin position="123"/>
        <end position="145"/>
    </location>
</feature>
<keyword evidence="6 8" id="KW-1133">Transmembrane helix</keyword>
<feature type="transmembrane region" description="Helical" evidence="8">
    <location>
        <begin position="151"/>
        <end position="176"/>
    </location>
</feature>
<evidence type="ECO:0000256" key="8">
    <source>
        <dbReference type="SAM" id="Phobius"/>
    </source>
</evidence>
<comment type="similarity">
    <text evidence="2">Belongs to the prokaryotic riboflavin transporter (P-RFT) (TC 2.A.87) family.</text>
</comment>
<proteinExistence type="inferred from homology"/>
<feature type="transmembrane region" description="Helical" evidence="8">
    <location>
        <begin position="87"/>
        <end position="111"/>
    </location>
</feature>
<dbReference type="Pfam" id="PF12822">
    <property type="entry name" value="ECF_trnsprt"/>
    <property type="match status" value="1"/>
</dbReference>
<sequence>MNNGLLASIAENVEYVIGFAIIIAAAFAIAIVCEKLAQKINGIKEPMLSTRKVVVIGTFAAISVVLMMFEIALPFAPSFYKLDLSDLPALIGAFSFGPMAGVMIEFVKILLELVIRGTSTAFVGELANFVIGCCFILPASIIYTFKKTRTMALVSCIIGTLVITIVGSLMNAFYLLPAYSALYGMPVDAFVGMGAEANSNVTSIWTLVLYCVVPLNLIKGGIDSIITVFVYKRISVILKNVTFVPASRKKTYAE</sequence>
<keyword evidence="4" id="KW-1003">Cell membrane</keyword>
<protein>
    <submittedName>
        <fullName evidence="9">Riboflavin transporter FmnP</fullName>
    </submittedName>
</protein>
<evidence type="ECO:0000256" key="3">
    <source>
        <dbReference type="ARBA" id="ARBA00022448"/>
    </source>
</evidence>
<accession>A0A1H9MFK2</accession>
<evidence type="ECO:0000256" key="6">
    <source>
        <dbReference type="ARBA" id="ARBA00022989"/>
    </source>
</evidence>
<evidence type="ECO:0000313" key="10">
    <source>
        <dbReference type="Proteomes" id="UP000182584"/>
    </source>
</evidence>
<name>A0A1H9MFK2_BUTFI</name>
<keyword evidence="7 8" id="KW-0472">Membrane</keyword>
<keyword evidence="5 8" id="KW-0812">Transmembrane</keyword>
<gene>
    <name evidence="9" type="ORF">SAMN04487884_10386</name>
</gene>
<evidence type="ECO:0000256" key="1">
    <source>
        <dbReference type="ARBA" id="ARBA00004651"/>
    </source>
</evidence>
<keyword evidence="3" id="KW-0813">Transport</keyword>
<evidence type="ECO:0000313" key="9">
    <source>
        <dbReference type="EMBL" id="SER22500.1"/>
    </source>
</evidence>
<comment type="subcellular location">
    <subcellularLocation>
        <location evidence="1">Cell membrane</location>
        <topology evidence="1">Multi-pass membrane protein</topology>
    </subcellularLocation>
</comment>
<feature type="transmembrane region" description="Helical" evidence="8">
    <location>
        <begin position="15"/>
        <end position="33"/>
    </location>
</feature>
<reference evidence="9 10" key="1">
    <citation type="submission" date="2016-10" db="EMBL/GenBank/DDBJ databases">
        <authorList>
            <person name="de Groot N.N."/>
        </authorList>
    </citation>
    <scope>NUCLEOTIDE SEQUENCE [LARGE SCALE GENOMIC DNA]</scope>
    <source>
        <strain evidence="9 10">AR40</strain>
    </source>
</reference>
<evidence type="ECO:0000256" key="7">
    <source>
        <dbReference type="ARBA" id="ARBA00023136"/>
    </source>
</evidence>
<organism evidence="9 10">
    <name type="scientific">Butyrivibrio fibrisolvens</name>
    <dbReference type="NCBI Taxonomy" id="831"/>
    <lineage>
        <taxon>Bacteria</taxon>
        <taxon>Bacillati</taxon>
        <taxon>Bacillota</taxon>
        <taxon>Clostridia</taxon>
        <taxon>Lachnospirales</taxon>
        <taxon>Lachnospiraceae</taxon>
        <taxon>Butyrivibrio</taxon>
    </lineage>
</organism>
<dbReference type="GO" id="GO:0005886">
    <property type="term" value="C:plasma membrane"/>
    <property type="evidence" value="ECO:0007669"/>
    <property type="project" value="UniProtKB-SubCell"/>
</dbReference>
<dbReference type="PANTHER" id="PTHR38438">
    <property type="entry name" value="RIBOFLAVIN TRANSPORTER RIBU"/>
    <property type="match status" value="1"/>
</dbReference>
<evidence type="ECO:0000256" key="5">
    <source>
        <dbReference type="ARBA" id="ARBA00022692"/>
    </source>
</evidence>
<feature type="transmembrane region" description="Helical" evidence="8">
    <location>
        <begin position="53"/>
        <end position="75"/>
    </location>
</feature>
<dbReference type="eggNOG" id="COG3601">
    <property type="taxonomic scope" value="Bacteria"/>
</dbReference>
<evidence type="ECO:0000256" key="2">
    <source>
        <dbReference type="ARBA" id="ARBA00005540"/>
    </source>
</evidence>
<dbReference type="InterPro" id="IPR024529">
    <property type="entry name" value="ECF_trnsprt_substrate-spec"/>
</dbReference>
<dbReference type="OrthoDB" id="9809216at2"/>
<dbReference type="Gene3D" id="1.10.1760.20">
    <property type="match status" value="1"/>
</dbReference>
<dbReference type="PANTHER" id="PTHR38438:SF1">
    <property type="entry name" value="RIBOFLAVIN TRANSPORTER RIBU"/>
    <property type="match status" value="1"/>
</dbReference>
<dbReference type="EMBL" id="FOGJ01000003">
    <property type="protein sequence ID" value="SER22500.1"/>
    <property type="molecule type" value="Genomic_DNA"/>
</dbReference>
<dbReference type="GO" id="GO:0032217">
    <property type="term" value="F:riboflavin transmembrane transporter activity"/>
    <property type="evidence" value="ECO:0007669"/>
    <property type="project" value="InterPro"/>
</dbReference>
<dbReference type="InterPro" id="IPR025720">
    <property type="entry name" value="RibU"/>
</dbReference>
<dbReference type="AlphaFoldDB" id="A0A1H9MFK2"/>
<dbReference type="Proteomes" id="UP000182584">
    <property type="component" value="Unassembled WGS sequence"/>
</dbReference>
<evidence type="ECO:0000256" key="4">
    <source>
        <dbReference type="ARBA" id="ARBA00022475"/>
    </source>
</evidence>